<dbReference type="EMBL" id="FNBU01000002">
    <property type="protein sequence ID" value="SDF09622.1"/>
    <property type="molecule type" value="Genomic_DNA"/>
</dbReference>
<evidence type="ECO:0000313" key="2">
    <source>
        <dbReference type="Proteomes" id="UP000243333"/>
    </source>
</evidence>
<evidence type="ECO:0000313" key="1">
    <source>
        <dbReference type="EMBL" id="SDF09622.1"/>
    </source>
</evidence>
<keyword evidence="2" id="KW-1185">Reference proteome</keyword>
<name>A0A1G7IAB5_9FIRM</name>
<dbReference type="STRING" id="1123285.SAMN05660235_00426"/>
<dbReference type="AlphaFoldDB" id="A0A1G7IAB5"/>
<dbReference type="OrthoDB" id="1682165at2"/>
<dbReference type="Proteomes" id="UP000243333">
    <property type="component" value="Unassembled WGS sequence"/>
</dbReference>
<reference evidence="2" key="1">
    <citation type="submission" date="2016-10" db="EMBL/GenBank/DDBJ databases">
        <authorList>
            <person name="Varghese N."/>
            <person name="Submissions S."/>
        </authorList>
    </citation>
    <scope>NUCLEOTIDE SEQUENCE [LARGE SCALE GENOMIC DNA]</scope>
    <source>
        <strain evidence="2">DSM 23256</strain>
    </source>
</reference>
<organism evidence="1 2">
    <name type="scientific">Sporolituus thermophilus DSM 23256</name>
    <dbReference type="NCBI Taxonomy" id="1123285"/>
    <lineage>
        <taxon>Bacteria</taxon>
        <taxon>Bacillati</taxon>
        <taxon>Bacillota</taxon>
        <taxon>Negativicutes</taxon>
        <taxon>Selenomonadales</taxon>
        <taxon>Sporomusaceae</taxon>
        <taxon>Sporolituus</taxon>
    </lineage>
</organism>
<protein>
    <submittedName>
        <fullName evidence="1">Uncharacterized protein</fullName>
    </submittedName>
</protein>
<dbReference type="RefSeq" id="WP_093687638.1">
    <property type="nucleotide sequence ID" value="NZ_FNBU01000002.1"/>
</dbReference>
<gene>
    <name evidence="1" type="ORF">SAMN05660235_00426</name>
</gene>
<sequence>MNFKNLFVCLTLKDVEEKFPVEGFQKNETTGHKELLITLFGQRLWVDAYAVKLYKGRGSAFCWKDSQEGRYIELTDKNEVCPECGWWKCHYCGSCRCNKPSDERKNEQNNE</sequence>
<accession>A0A1G7IAB5</accession>
<proteinExistence type="predicted"/>